<evidence type="ECO:0000313" key="2">
    <source>
        <dbReference type="EMBL" id="EIE20845.1"/>
    </source>
</evidence>
<feature type="signal peptide" evidence="1">
    <location>
        <begin position="1"/>
        <end position="23"/>
    </location>
</feature>
<keyword evidence="1" id="KW-0732">Signal</keyword>
<dbReference type="RefSeq" id="XP_005645389.1">
    <property type="nucleotide sequence ID" value="XM_005645332.1"/>
</dbReference>
<dbReference type="KEGG" id="csl:COCSUDRAFT_33912"/>
<dbReference type="Proteomes" id="UP000007264">
    <property type="component" value="Unassembled WGS sequence"/>
</dbReference>
<dbReference type="EMBL" id="AGSI01000014">
    <property type="protein sequence ID" value="EIE20845.1"/>
    <property type="molecule type" value="Genomic_DNA"/>
</dbReference>
<dbReference type="AlphaFoldDB" id="I0YR26"/>
<evidence type="ECO:0000256" key="1">
    <source>
        <dbReference type="SAM" id="SignalP"/>
    </source>
</evidence>
<name>I0YR26_COCSC</name>
<feature type="chain" id="PRO_5003637213" evidence="1">
    <location>
        <begin position="24"/>
        <end position="72"/>
    </location>
</feature>
<comment type="caution">
    <text evidence="2">The sequence shown here is derived from an EMBL/GenBank/DDBJ whole genome shotgun (WGS) entry which is preliminary data.</text>
</comment>
<proteinExistence type="predicted"/>
<organism evidence="2 3">
    <name type="scientific">Coccomyxa subellipsoidea (strain C-169)</name>
    <name type="common">Green microalga</name>
    <dbReference type="NCBI Taxonomy" id="574566"/>
    <lineage>
        <taxon>Eukaryota</taxon>
        <taxon>Viridiplantae</taxon>
        <taxon>Chlorophyta</taxon>
        <taxon>core chlorophytes</taxon>
        <taxon>Trebouxiophyceae</taxon>
        <taxon>Trebouxiophyceae incertae sedis</taxon>
        <taxon>Coccomyxaceae</taxon>
        <taxon>Coccomyxa</taxon>
        <taxon>Coccomyxa subellipsoidea</taxon>
    </lineage>
</organism>
<evidence type="ECO:0000313" key="3">
    <source>
        <dbReference type="Proteomes" id="UP000007264"/>
    </source>
</evidence>
<protein>
    <submittedName>
        <fullName evidence="2">Uncharacterized protein</fullName>
    </submittedName>
</protein>
<accession>I0YR26</accession>
<reference evidence="2 3" key="1">
    <citation type="journal article" date="2012" name="Genome Biol.">
        <title>The genome of the polar eukaryotic microalga coccomyxa subellipsoidea reveals traits of cold adaptation.</title>
        <authorList>
            <person name="Blanc G."/>
            <person name="Agarkova I."/>
            <person name="Grimwood J."/>
            <person name="Kuo A."/>
            <person name="Brueggeman A."/>
            <person name="Dunigan D."/>
            <person name="Gurnon J."/>
            <person name="Ladunga I."/>
            <person name="Lindquist E."/>
            <person name="Lucas S."/>
            <person name="Pangilinan J."/>
            <person name="Proschold T."/>
            <person name="Salamov A."/>
            <person name="Schmutz J."/>
            <person name="Weeks D."/>
            <person name="Yamada T."/>
            <person name="Claverie J.M."/>
            <person name="Grigoriev I."/>
            <person name="Van Etten J."/>
            <person name="Lomsadze A."/>
            <person name="Borodovsky M."/>
        </authorList>
    </citation>
    <scope>NUCLEOTIDE SEQUENCE [LARGE SCALE GENOMIC DNA]</scope>
    <source>
        <strain evidence="2 3">C-169</strain>
    </source>
</reference>
<dbReference type="GeneID" id="17038824"/>
<sequence length="72" mass="7709">MCGTLQLAAQALDLKLLFERACALASVVVEVCMTCGSTELKAALAVENLSSMAIFLICRCSMERPVARESNL</sequence>
<gene>
    <name evidence="2" type="ORF">COCSUDRAFT_33912</name>
</gene>
<keyword evidence="3" id="KW-1185">Reference proteome</keyword>